<name>A0A8J5VVF1_ZIZPA</name>
<comment type="caution">
    <text evidence="2">The sequence shown here is derived from an EMBL/GenBank/DDBJ whole genome shotgun (WGS) entry which is preliminary data.</text>
</comment>
<protein>
    <submittedName>
        <fullName evidence="2">Uncharacterized protein</fullName>
    </submittedName>
</protein>
<dbReference type="EMBL" id="JAAALK010000286">
    <property type="protein sequence ID" value="KAG8061248.1"/>
    <property type="molecule type" value="Genomic_DNA"/>
</dbReference>
<accession>A0A8J5VVF1</accession>
<dbReference type="AlphaFoldDB" id="A0A8J5VVF1"/>
<keyword evidence="3" id="KW-1185">Reference proteome</keyword>
<reference evidence="2" key="2">
    <citation type="submission" date="2021-02" db="EMBL/GenBank/DDBJ databases">
        <authorList>
            <person name="Kimball J.A."/>
            <person name="Haas M.W."/>
            <person name="Macchietto M."/>
            <person name="Kono T."/>
            <person name="Duquette J."/>
            <person name="Shao M."/>
        </authorList>
    </citation>
    <scope>NUCLEOTIDE SEQUENCE</scope>
    <source>
        <tissue evidence="2">Fresh leaf tissue</tissue>
    </source>
</reference>
<sequence length="91" mass="9817">MAGPSKERSLGSATGEGGGGSRTMKGKLGRDEASKGEAELGQRPTEHRIYRITGFRKSVKRTRCTELKRTVVLGKQAASLRQLVMAMKAPD</sequence>
<evidence type="ECO:0000256" key="1">
    <source>
        <dbReference type="SAM" id="MobiDB-lite"/>
    </source>
</evidence>
<reference evidence="2" key="1">
    <citation type="journal article" date="2021" name="bioRxiv">
        <title>Whole Genome Assembly and Annotation of Northern Wild Rice, Zizania palustris L., Supports a Whole Genome Duplication in the Zizania Genus.</title>
        <authorList>
            <person name="Haas M."/>
            <person name="Kono T."/>
            <person name="Macchietto M."/>
            <person name="Millas R."/>
            <person name="McGilp L."/>
            <person name="Shao M."/>
            <person name="Duquette J."/>
            <person name="Hirsch C.N."/>
            <person name="Kimball J."/>
        </authorList>
    </citation>
    <scope>NUCLEOTIDE SEQUENCE</scope>
    <source>
        <tissue evidence="2">Fresh leaf tissue</tissue>
    </source>
</reference>
<proteinExistence type="predicted"/>
<evidence type="ECO:0000313" key="3">
    <source>
        <dbReference type="Proteomes" id="UP000729402"/>
    </source>
</evidence>
<feature type="region of interest" description="Disordered" evidence="1">
    <location>
        <begin position="1"/>
        <end position="47"/>
    </location>
</feature>
<dbReference type="Proteomes" id="UP000729402">
    <property type="component" value="Unassembled WGS sequence"/>
</dbReference>
<evidence type="ECO:0000313" key="2">
    <source>
        <dbReference type="EMBL" id="KAG8061248.1"/>
    </source>
</evidence>
<gene>
    <name evidence="2" type="ORF">GUJ93_ZPchr0003g18048</name>
</gene>
<organism evidence="2 3">
    <name type="scientific">Zizania palustris</name>
    <name type="common">Northern wild rice</name>
    <dbReference type="NCBI Taxonomy" id="103762"/>
    <lineage>
        <taxon>Eukaryota</taxon>
        <taxon>Viridiplantae</taxon>
        <taxon>Streptophyta</taxon>
        <taxon>Embryophyta</taxon>
        <taxon>Tracheophyta</taxon>
        <taxon>Spermatophyta</taxon>
        <taxon>Magnoliopsida</taxon>
        <taxon>Liliopsida</taxon>
        <taxon>Poales</taxon>
        <taxon>Poaceae</taxon>
        <taxon>BOP clade</taxon>
        <taxon>Oryzoideae</taxon>
        <taxon>Oryzeae</taxon>
        <taxon>Zizaniinae</taxon>
        <taxon>Zizania</taxon>
    </lineage>
</organism>
<feature type="compositionally biased region" description="Basic and acidic residues" evidence="1">
    <location>
        <begin position="28"/>
        <end position="47"/>
    </location>
</feature>